<proteinExistence type="predicted"/>
<keyword evidence="1" id="KW-0812">Transmembrane</keyword>
<organism evidence="2 3">
    <name type="scientific">Pisum sativum</name>
    <name type="common">Garden pea</name>
    <name type="synonym">Lathyrus oleraceus</name>
    <dbReference type="NCBI Taxonomy" id="3888"/>
    <lineage>
        <taxon>Eukaryota</taxon>
        <taxon>Viridiplantae</taxon>
        <taxon>Streptophyta</taxon>
        <taxon>Embryophyta</taxon>
        <taxon>Tracheophyta</taxon>
        <taxon>Spermatophyta</taxon>
        <taxon>Magnoliopsida</taxon>
        <taxon>eudicotyledons</taxon>
        <taxon>Gunneridae</taxon>
        <taxon>Pentapetalae</taxon>
        <taxon>rosids</taxon>
        <taxon>fabids</taxon>
        <taxon>Fabales</taxon>
        <taxon>Fabaceae</taxon>
        <taxon>Papilionoideae</taxon>
        <taxon>50 kb inversion clade</taxon>
        <taxon>NPAAA clade</taxon>
        <taxon>Hologalegina</taxon>
        <taxon>IRL clade</taxon>
        <taxon>Fabeae</taxon>
        <taxon>Lathyrus</taxon>
    </lineage>
</organism>
<comment type="caution">
    <text evidence="2">The sequence shown here is derived from an EMBL/GenBank/DDBJ whole genome shotgun (WGS) entry which is preliminary data.</text>
</comment>
<reference evidence="2 3" key="1">
    <citation type="journal article" date="2022" name="Nat. Genet.">
        <title>Improved pea reference genome and pan-genome highlight genomic features and evolutionary characteristics.</title>
        <authorList>
            <person name="Yang T."/>
            <person name="Liu R."/>
            <person name="Luo Y."/>
            <person name="Hu S."/>
            <person name="Wang D."/>
            <person name="Wang C."/>
            <person name="Pandey M.K."/>
            <person name="Ge S."/>
            <person name="Xu Q."/>
            <person name="Li N."/>
            <person name="Li G."/>
            <person name="Huang Y."/>
            <person name="Saxena R.K."/>
            <person name="Ji Y."/>
            <person name="Li M."/>
            <person name="Yan X."/>
            <person name="He Y."/>
            <person name="Liu Y."/>
            <person name="Wang X."/>
            <person name="Xiang C."/>
            <person name="Varshney R.K."/>
            <person name="Ding H."/>
            <person name="Gao S."/>
            <person name="Zong X."/>
        </authorList>
    </citation>
    <scope>NUCLEOTIDE SEQUENCE [LARGE SCALE GENOMIC DNA]</scope>
    <source>
        <strain evidence="2 3">cv. Zhongwan 6</strain>
    </source>
</reference>
<evidence type="ECO:0000313" key="3">
    <source>
        <dbReference type="Proteomes" id="UP001058974"/>
    </source>
</evidence>
<keyword evidence="1" id="KW-1133">Transmembrane helix</keyword>
<protein>
    <recommendedName>
        <fullName evidence="4">Transmembrane protein</fullName>
    </recommendedName>
</protein>
<evidence type="ECO:0000256" key="1">
    <source>
        <dbReference type="SAM" id="Phobius"/>
    </source>
</evidence>
<accession>A0A9D4X119</accession>
<name>A0A9D4X119_PEA</name>
<keyword evidence="1" id="KW-0472">Membrane</keyword>
<dbReference type="EMBL" id="JAMSHJ010000005">
    <property type="protein sequence ID" value="KAI5410380.1"/>
    <property type="molecule type" value="Genomic_DNA"/>
</dbReference>
<sequence>SISPIPNTQKNSLHIHNFSLFSSLNFSVKFPSFTMASSAAAMKFFTFFFIVVFAAVASAQDLSPSLAPAPGPDAGAAGAVTNSVAMIGASIVLSMIAIFKH</sequence>
<gene>
    <name evidence="2" type="ORF">KIW84_055762</name>
</gene>
<dbReference type="PANTHER" id="PTHR33659:SF1">
    <property type="entry name" value="PROTEIN, PUTATIVE-RELATED"/>
    <property type="match status" value="1"/>
</dbReference>
<feature type="transmembrane region" description="Helical" evidence="1">
    <location>
        <begin position="79"/>
        <end position="99"/>
    </location>
</feature>
<dbReference type="Proteomes" id="UP001058974">
    <property type="component" value="Chromosome 5"/>
</dbReference>
<dbReference type="PANTHER" id="PTHR33659">
    <property type="entry name" value="PROTEIN, PUTATIVE-RELATED-RELATED"/>
    <property type="match status" value="1"/>
</dbReference>
<evidence type="ECO:0008006" key="4">
    <source>
        <dbReference type="Google" id="ProtNLM"/>
    </source>
</evidence>
<feature type="non-terminal residue" evidence="2">
    <location>
        <position position="1"/>
    </location>
</feature>
<evidence type="ECO:0000313" key="2">
    <source>
        <dbReference type="EMBL" id="KAI5410380.1"/>
    </source>
</evidence>
<dbReference type="Gramene" id="Psat05G0576200-T1">
    <property type="protein sequence ID" value="KAI5410380.1"/>
    <property type="gene ID" value="KIW84_055762"/>
</dbReference>
<dbReference type="AlphaFoldDB" id="A0A9D4X119"/>
<keyword evidence="3" id="KW-1185">Reference proteome</keyword>
<feature type="transmembrane region" description="Helical" evidence="1">
    <location>
        <begin position="40"/>
        <end position="59"/>
    </location>
</feature>